<sequence>MTVKLEFLEPWRAVLHDSLTQEVTIHSSSLVELGFGCPKFKISHHHIIHLRPTLPEGDWSNHDTRRQRLREAMELFTLFLCGCVPKLALRLCGTTATKPSSCWSRPRHVGGGVLGFPDDPFEYSSDFRAAAQRLEAMGLEEACKTCINRRSIYWTCHLQRWDVSGRQKPEKSTDTLNSFRSLFNVIVPHVVLACATRGWPSMTAARKRPSLSDVPCESVRAVAWDWGHTAVLDLAKGLAMTATKHVELILGGEMINSPAAMMNAGFLLNTLVRGRTVCEDIGRTNPSTFQLEHGRFVLSCDRLAYALCGGASEAVIPSVKILRGPLTKSDVHIISAVLRRNYPQPILENGQNDNHQYGFVNIPEGTELHFFGVNDVDIETFVVPSRCRCRAPILALYADLSDTMHKNDVDLYALSIACPELQDLTIGAFNVVVSAHDERWPIKTLSLERYKGRLSELTECLRNPTLQLIRSLVYIEVVAWCYGKWNKQEAMELIAHHGEFLPVMMEKFPIKSKLPCLVS</sequence>
<comment type="caution">
    <text evidence="1">The sequence shown here is derived from an EMBL/GenBank/DDBJ whole genome shotgun (WGS) entry which is preliminary data.</text>
</comment>
<organism evidence="1 2">
    <name type="scientific">Phytophthora fragariaefolia</name>
    <dbReference type="NCBI Taxonomy" id="1490495"/>
    <lineage>
        <taxon>Eukaryota</taxon>
        <taxon>Sar</taxon>
        <taxon>Stramenopiles</taxon>
        <taxon>Oomycota</taxon>
        <taxon>Peronosporomycetes</taxon>
        <taxon>Peronosporales</taxon>
        <taxon>Peronosporaceae</taxon>
        <taxon>Phytophthora</taxon>
    </lineage>
</organism>
<dbReference type="AlphaFoldDB" id="A0A9W7CTC2"/>
<gene>
    <name evidence="1" type="ORF">Pfra01_001184800</name>
</gene>
<accession>A0A9W7CTC2</accession>
<name>A0A9W7CTC2_9STRA</name>
<proteinExistence type="predicted"/>
<keyword evidence="2" id="KW-1185">Reference proteome</keyword>
<dbReference type="EMBL" id="BSXT01001179">
    <property type="protein sequence ID" value="GMF39632.1"/>
    <property type="molecule type" value="Genomic_DNA"/>
</dbReference>
<evidence type="ECO:0000313" key="1">
    <source>
        <dbReference type="EMBL" id="GMF39632.1"/>
    </source>
</evidence>
<dbReference type="Proteomes" id="UP001165121">
    <property type="component" value="Unassembled WGS sequence"/>
</dbReference>
<evidence type="ECO:0000313" key="2">
    <source>
        <dbReference type="Proteomes" id="UP001165121"/>
    </source>
</evidence>
<reference evidence="1" key="1">
    <citation type="submission" date="2023-04" db="EMBL/GenBank/DDBJ databases">
        <title>Phytophthora fragariaefolia NBRC 109709.</title>
        <authorList>
            <person name="Ichikawa N."/>
            <person name="Sato H."/>
            <person name="Tonouchi N."/>
        </authorList>
    </citation>
    <scope>NUCLEOTIDE SEQUENCE</scope>
    <source>
        <strain evidence="1">NBRC 109709</strain>
    </source>
</reference>
<dbReference type="OrthoDB" id="121413at2759"/>
<protein>
    <submittedName>
        <fullName evidence="1">Unnamed protein product</fullName>
    </submittedName>
</protein>